<evidence type="ECO:0000313" key="2">
    <source>
        <dbReference type="EMBL" id="ORX98318.1"/>
    </source>
</evidence>
<sequence length="150" mass="16415">MLAYFISIAKEKTKLSCLITKKGLKKGFLEENSLKKLVKKKAKDSSREALHSIGVLETKGVAEELGQQRGAVGTLGTNKDNFKEAIDNTKVAKGAAKYAPKHDSSKDEDSKDKDNKAPKNSETIRYKAASNKADKDLPLSTLLKDYVKTA</sequence>
<feature type="region of interest" description="Disordered" evidence="1">
    <location>
        <begin position="92"/>
        <end position="131"/>
    </location>
</feature>
<accession>A0A1Y1YJZ7</accession>
<protein>
    <submittedName>
        <fullName evidence="2">Uncharacterized protein</fullName>
    </submittedName>
</protein>
<dbReference type="EMBL" id="MCFA01000217">
    <property type="protein sequence ID" value="ORX98318.1"/>
    <property type="molecule type" value="Genomic_DNA"/>
</dbReference>
<gene>
    <name evidence="2" type="ORF">BCR34DRAFT_593240</name>
</gene>
<organism evidence="2 3">
    <name type="scientific">Clohesyomyces aquaticus</name>
    <dbReference type="NCBI Taxonomy" id="1231657"/>
    <lineage>
        <taxon>Eukaryota</taxon>
        <taxon>Fungi</taxon>
        <taxon>Dikarya</taxon>
        <taxon>Ascomycota</taxon>
        <taxon>Pezizomycotina</taxon>
        <taxon>Dothideomycetes</taxon>
        <taxon>Pleosporomycetidae</taxon>
        <taxon>Pleosporales</taxon>
        <taxon>Lindgomycetaceae</taxon>
        <taxon>Clohesyomyces</taxon>
    </lineage>
</organism>
<name>A0A1Y1YJZ7_9PLEO</name>
<comment type="caution">
    <text evidence="2">The sequence shown here is derived from an EMBL/GenBank/DDBJ whole genome shotgun (WGS) entry which is preliminary data.</text>
</comment>
<dbReference type="Proteomes" id="UP000193144">
    <property type="component" value="Unassembled WGS sequence"/>
</dbReference>
<feature type="compositionally biased region" description="Basic and acidic residues" evidence="1">
    <location>
        <begin position="100"/>
        <end position="125"/>
    </location>
</feature>
<dbReference type="AlphaFoldDB" id="A0A1Y1YJZ7"/>
<keyword evidence="3" id="KW-1185">Reference proteome</keyword>
<proteinExistence type="predicted"/>
<evidence type="ECO:0000313" key="3">
    <source>
        <dbReference type="Proteomes" id="UP000193144"/>
    </source>
</evidence>
<evidence type="ECO:0000256" key="1">
    <source>
        <dbReference type="SAM" id="MobiDB-lite"/>
    </source>
</evidence>
<reference evidence="2 3" key="1">
    <citation type="submission" date="2016-07" db="EMBL/GenBank/DDBJ databases">
        <title>Pervasive Adenine N6-methylation of Active Genes in Fungi.</title>
        <authorList>
            <consortium name="DOE Joint Genome Institute"/>
            <person name="Mondo S.J."/>
            <person name="Dannebaum R.O."/>
            <person name="Kuo R.C."/>
            <person name="Labutti K."/>
            <person name="Haridas S."/>
            <person name="Kuo A."/>
            <person name="Salamov A."/>
            <person name="Ahrendt S.R."/>
            <person name="Lipzen A."/>
            <person name="Sullivan W."/>
            <person name="Andreopoulos W.B."/>
            <person name="Clum A."/>
            <person name="Lindquist E."/>
            <person name="Daum C."/>
            <person name="Ramamoorthy G.K."/>
            <person name="Gryganskyi A."/>
            <person name="Culley D."/>
            <person name="Magnuson J.K."/>
            <person name="James T.Y."/>
            <person name="O'Malley M.A."/>
            <person name="Stajich J.E."/>
            <person name="Spatafora J.W."/>
            <person name="Visel A."/>
            <person name="Grigoriev I.V."/>
        </authorList>
    </citation>
    <scope>NUCLEOTIDE SEQUENCE [LARGE SCALE GENOMIC DNA]</scope>
    <source>
        <strain evidence="2 3">CBS 115471</strain>
    </source>
</reference>